<dbReference type="GO" id="GO:0030690">
    <property type="term" value="C:Noc1p-Noc2p complex"/>
    <property type="evidence" value="ECO:0007669"/>
    <property type="project" value="EnsemblFungi"/>
</dbReference>
<evidence type="ECO:0000256" key="4">
    <source>
        <dbReference type="SAM" id="MobiDB-lite"/>
    </source>
</evidence>
<keyword evidence="3" id="KW-0539">Nucleus</keyword>
<organism evidence="5 6">
    <name type="scientific">Uncinocarpus reesii (strain UAMH 1704)</name>
    <dbReference type="NCBI Taxonomy" id="336963"/>
    <lineage>
        <taxon>Eukaryota</taxon>
        <taxon>Fungi</taxon>
        <taxon>Dikarya</taxon>
        <taxon>Ascomycota</taxon>
        <taxon>Pezizomycotina</taxon>
        <taxon>Eurotiomycetes</taxon>
        <taxon>Eurotiomycetidae</taxon>
        <taxon>Onygenales</taxon>
        <taxon>Onygenaceae</taxon>
        <taxon>Uncinocarpus</taxon>
    </lineage>
</organism>
<gene>
    <name evidence="5" type="ORF">UREG_02897</name>
</gene>
<proteinExistence type="inferred from homology"/>
<feature type="region of interest" description="Disordered" evidence="4">
    <location>
        <begin position="1"/>
        <end position="64"/>
    </location>
</feature>
<dbReference type="VEuPathDB" id="FungiDB:UREG_02897"/>
<sequence length="746" mass="84051">MAGSAKKATKKFGKKHLRDTIDRRREFTKIKQRHQLQDKKKAKNAARQAAQADENGAGEIAEKENGFAAMDVDDFFAGGFDIPGSKTKETVESQGRFRRRQGNGRGRSITRMIKHLKGGEDEGARDEDSAGDSGFESEAGDLDAHIGELEALKEKDPEFYKYLKENDAELLDFGEHGDLAEVDELSEKSEVESPRKKTKKGKPEEQKLDRNLQISTVHQWQKSMLQSNSLRATRQAVLAFRTAAYGDETDSQDRKFTISDPEVYHQVLVTALEHVPKILNHHIPIKETASGKVRVSLESGKFKALTPLIKSHTSSIHELLTNLSDAAALRLTLSSVTPMLPYLLQFRKLLKVLIKAIVGHWSESSNSEATRISAFLVLRRLMVIGDAGIREAVLKSTYEGIIKGSRNTTVHTLAGINLMKNSAAELWGLDQDIAYTTGFTSIRQLAIHLRSSITNPTKDSYKKVYNWQYVHSLDFWSRVLSAHCDSIVEAKAGKQSALRPLIYPVVQIIVGAMRLIPTAQYFPLRFQMSRSLLRLSLATGTYIPLASVLLEVLQSAEMKSPPKASTMKPLDFSTCIRAPKAYLRTRIYQDGVAEEVSELLSEFFVLWTKNIAFPELSLPTVVMLKRWLKEVSSRSLGNKNVKINQTFVLLVQKLEANSRWIEERRSKVTFTPKDRAEVERFLKDVEWESTPLGAFVKTQRAQRTERAKLLERSRREERQRKAEESEEADQAMTDVDSEDEASSEAA</sequence>
<evidence type="ECO:0000313" key="6">
    <source>
        <dbReference type="Proteomes" id="UP000002058"/>
    </source>
</evidence>
<dbReference type="GO" id="GO:0042273">
    <property type="term" value="P:ribosomal large subunit biogenesis"/>
    <property type="evidence" value="ECO:0007669"/>
    <property type="project" value="EnsemblFungi"/>
</dbReference>
<dbReference type="GO" id="GO:0005730">
    <property type="term" value="C:nucleolus"/>
    <property type="evidence" value="ECO:0007669"/>
    <property type="project" value="EnsemblFungi"/>
</dbReference>
<evidence type="ECO:0000256" key="2">
    <source>
        <dbReference type="ARBA" id="ARBA00005907"/>
    </source>
</evidence>
<dbReference type="OMA" id="GCLRYYL"/>
<dbReference type="STRING" id="336963.C4JIN6"/>
<dbReference type="KEGG" id="ure:UREG_02897"/>
<dbReference type="GO" id="GO:0005654">
    <property type="term" value="C:nucleoplasm"/>
    <property type="evidence" value="ECO:0007669"/>
    <property type="project" value="EnsemblFungi"/>
</dbReference>
<evidence type="ECO:0000313" key="5">
    <source>
        <dbReference type="EMBL" id="EEP78048.1"/>
    </source>
</evidence>
<dbReference type="GeneID" id="8443513"/>
<dbReference type="AlphaFoldDB" id="C4JIN6"/>
<evidence type="ECO:0000256" key="1">
    <source>
        <dbReference type="ARBA" id="ARBA00004123"/>
    </source>
</evidence>
<feature type="compositionally biased region" description="Basic residues" evidence="4">
    <location>
        <begin position="7"/>
        <end position="17"/>
    </location>
</feature>
<dbReference type="FunCoup" id="C4JIN6">
    <property type="interactions" value="919"/>
</dbReference>
<dbReference type="OrthoDB" id="10266662at2759"/>
<feature type="region of interest" description="Disordered" evidence="4">
    <location>
        <begin position="81"/>
        <end position="139"/>
    </location>
</feature>
<feature type="compositionally biased region" description="Basic and acidic residues" evidence="4">
    <location>
        <begin position="707"/>
        <end position="723"/>
    </location>
</feature>
<dbReference type="PANTHER" id="PTHR12687:SF4">
    <property type="entry name" value="NUCLEOLAR COMPLEX PROTEIN 2 HOMOLOG"/>
    <property type="match status" value="1"/>
</dbReference>
<dbReference type="EMBL" id="CH476615">
    <property type="protein sequence ID" value="EEP78048.1"/>
    <property type="molecule type" value="Genomic_DNA"/>
</dbReference>
<dbReference type="InParanoid" id="C4JIN6"/>
<evidence type="ECO:0008006" key="7">
    <source>
        <dbReference type="Google" id="ProtNLM"/>
    </source>
</evidence>
<dbReference type="InterPro" id="IPR005343">
    <property type="entry name" value="Noc2"/>
</dbReference>
<name>C4JIN6_UNCRE</name>
<reference evidence="6" key="1">
    <citation type="journal article" date="2009" name="Genome Res.">
        <title>Comparative genomic analyses of the human fungal pathogens Coccidioides and their relatives.</title>
        <authorList>
            <person name="Sharpton T.J."/>
            <person name="Stajich J.E."/>
            <person name="Rounsley S.D."/>
            <person name="Gardner M.J."/>
            <person name="Wortman J.R."/>
            <person name="Jordar V.S."/>
            <person name="Maiti R."/>
            <person name="Kodira C.D."/>
            <person name="Neafsey D.E."/>
            <person name="Zeng Q."/>
            <person name="Hung C.-Y."/>
            <person name="McMahan C."/>
            <person name="Muszewska A."/>
            <person name="Grynberg M."/>
            <person name="Mandel M.A."/>
            <person name="Kellner E.M."/>
            <person name="Barker B.M."/>
            <person name="Galgiani J.N."/>
            <person name="Orbach M.J."/>
            <person name="Kirkland T.N."/>
            <person name="Cole G.T."/>
            <person name="Henn M.R."/>
            <person name="Birren B.W."/>
            <person name="Taylor J.W."/>
        </authorList>
    </citation>
    <scope>NUCLEOTIDE SEQUENCE [LARGE SCALE GENOMIC DNA]</scope>
    <source>
        <strain evidence="6">UAMH 1704</strain>
    </source>
</reference>
<dbReference type="eggNOG" id="KOG2256">
    <property type="taxonomic scope" value="Eukaryota"/>
</dbReference>
<protein>
    <recommendedName>
        <fullName evidence="7">Nucleolar complex protein 2</fullName>
    </recommendedName>
</protein>
<keyword evidence="6" id="KW-1185">Reference proteome</keyword>
<comment type="subcellular location">
    <subcellularLocation>
        <location evidence="1">Nucleus</location>
    </subcellularLocation>
</comment>
<dbReference type="Pfam" id="PF03715">
    <property type="entry name" value="Noc2"/>
    <property type="match status" value="1"/>
</dbReference>
<feature type="region of interest" description="Disordered" evidence="4">
    <location>
        <begin position="707"/>
        <end position="746"/>
    </location>
</feature>
<dbReference type="GO" id="GO:0030691">
    <property type="term" value="C:Noc2p-Noc3p complex"/>
    <property type="evidence" value="ECO:0007669"/>
    <property type="project" value="EnsemblFungi"/>
</dbReference>
<dbReference type="PANTHER" id="PTHR12687">
    <property type="entry name" value="NUCLEOLAR COMPLEX 2 AND RAD4-RELATED"/>
    <property type="match status" value="1"/>
</dbReference>
<accession>C4JIN6</accession>
<feature type="compositionally biased region" description="Acidic residues" evidence="4">
    <location>
        <begin position="724"/>
        <end position="746"/>
    </location>
</feature>
<evidence type="ECO:0000256" key="3">
    <source>
        <dbReference type="ARBA" id="ARBA00023242"/>
    </source>
</evidence>
<dbReference type="RefSeq" id="XP_002543381.1">
    <property type="nucleotide sequence ID" value="XM_002543335.1"/>
</dbReference>
<feature type="region of interest" description="Disordered" evidence="4">
    <location>
        <begin position="181"/>
        <end position="207"/>
    </location>
</feature>
<dbReference type="Proteomes" id="UP000002058">
    <property type="component" value="Unassembled WGS sequence"/>
</dbReference>
<comment type="similarity">
    <text evidence="2">Belongs to the NOC2 family.</text>
</comment>
<dbReference type="HOGENOM" id="CLU_011272_0_0_1"/>
<feature type="compositionally biased region" description="Basic and acidic residues" evidence="4">
    <location>
        <begin position="117"/>
        <end position="128"/>
    </location>
</feature>
<feature type="compositionally biased region" description="Basic and acidic residues" evidence="4">
    <location>
        <begin position="18"/>
        <end position="39"/>
    </location>
</feature>